<accession>A0ABN1KED7</accession>
<evidence type="ECO:0008006" key="3">
    <source>
        <dbReference type="Google" id="ProtNLM"/>
    </source>
</evidence>
<evidence type="ECO:0000313" key="1">
    <source>
        <dbReference type="EMBL" id="GAA0764361.1"/>
    </source>
</evidence>
<sequence>MKPAYNPLTRRQFLIGGGTALALPLLPSLLPREARAAAQAALSAERYFVHMTTWHGVFQSQFYGPLLDLAASQTTTAGGVAVRGMPLQSKTSGDKVVISDILSAAASALSPRMLSRMNVINGLDYHTSVGHNRGYSLGGDGGSPSIDQVLARSTGFYPARPPQGAIVRNLVSLSGNGTGNNTSTTQTEQTAESNVKLFDRLFGTTTTPGEPSIVLVDRVKEHADLVMSDPACSADCRNRLSNYLDLLSDVQGQVTSTANGSSFPRPTTDTSAVEAAEGFYGKPEQQAACEKLWNDIVAAAFAAGISRVYVCGPNTYTFGPDSEFAWHNNYAHALDDPARRAGFNAAVQLQFEGAMLNLANKLDQITTADGATIFDKTLLASAFELGSGGNPGHHHNRCIPVVSLGNAGGYFKTGQYLDYRDLTSFSWSSDPHWYSGLIYNQWMGMILRAMGVTRSEQETTVVGYPNVRGANGDHTDAIWNVAGQDLPWLRA</sequence>
<organism evidence="1 2">
    <name type="scientific">Ideonella azotifigens</name>
    <dbReference type="NCBI Taxonomy" id="513160"/>
    <lineage>
        <taxon>Bacteria</taxon>
        <taxon>Pseudomonadati</taxon>
        <taxon>Pseudomonadota</taxon>
        <taxon>Betaproteobacteria</taxon>
        <taxon>Burkholderiales</taxon>
        <taxon>Sphaerotilaceae</taxon>
        <taxon>Ideonella</taxon>
    </lineage>
</organism>
<comment type="caution">
    <text evidence="1">The sequence shown here is derived from an EMBL/GenBank/DDBJ whole genome shotgun (WGS) entry which is preliminary data.</text>
</comment>
<dbReference type="EMBL" id="BAAAEW010000042">
    <property type="protein sequence ID" value="GAA0764361.1"/>
    <property type="molecule type" value="Genomic_DNA"/>
</dbReference>
<evidence type="ECO:0000313" key="2">
    <source>
        <dbReference type="Proteomes" id="UP001500279"/>
    </source>
</evidence>
<dbReference type="Proteomes" id="UP001500279">
    <property type="component" value="Unassembled WGS sequence"/>
</dbReference>
<name>A0ABN1KED7_9BURK</name>
<proteinExistence type="predicted"/>
<dbReference type="InterPro" id="IPR011447">
    <property type="entry name" value="DUF1552"/>
</dbReference>
<dbReference type="InterPro" id="IPR006311">
    <property type="entry name" value="TAT_signal"/>
</dbReference>
<keyword evidence="2" id="KW-1185">Reference proteome</keyword>
<protein>
    <recommendedName>
        <fullName evidence="3">DUF1552 domain-containing protein</fullName>
    </recommendedName>
</protein>
<dbReference type="Pfam" id="PF07586">
    <property type="entry name" value="HXXSHH"/>
    <property type="match status" value="1"/>
</dbReference>
<gene>
    <name evidence="1" type="ORF">GCM10009107_50340</name>
</gene>
<dbReference type="RefSeq" id="WP_141289818.1">
    <property type="nucleotide sequence ID" value="NZ_BAAAEW010000042.1"/>
</dbReference>
<dbReference type="PROSITE" id="PS51318">
    <property type="entry name" value="TAT"/>
    <property type="match status" value="1"/>
</dbReference>
<reference evidence="1 2" key="1">
    <citation type="journal article" date="2019" name="Int. J. Syst. Evol. Microbiol.">
        <title>The Global Catalogue of Microorganisms (GCM) 10K type strain sequencing project: providing services to taxonomists for standard genome sequencing and annotation.</title>
        <authorList>
            <consortium name="The Broad Institute Genomics Platform"/>
            <consortium name="The Broad Institute Genome Sequencing Center for Infectious Disease"/>
            <person name="Wu L."/>
            <person name="Ma J."/>
        </authorList>
    </citation>
    <scope>NUCLEOTIDE SEQUENCE [LARGE SCALE GENOMIC DNA]</scope>
    <source>
        <strain evidence="1 2">JCM 15503</strain>
    </source>
</reference>